<dbReference type="GO" id="GO:1904669">
    <property type="term" value="P:ATP export"/>
    <property type="evidence" value="ECO:0007669"/>
    <property type="project" value="EnsemblFungi"/>
</dbReference>
<dbReference type="OrthoDB" id="4035847at2759"/>
<keyword evidence="5 6" id="KW-0653">Protein transport</keyword>
<evidence type="ECO:0000256" key="1">
    <source>
        <dbReference type="ARBA" id="ARBA00004177"/>
    </source>
</evidence>
<dbReference type="STRING" id="931890.G8JTG0"/>
<dbReference type="GeneID" id="11471287"/>
<keyword evidence="3 6" id="KW-0813">Transport</keyword>
<dbReference type="InterPro" id="IPR009851">
    <property type="entry name" value="Mod_r"/>
</dbReference>
<comment type="similarity">
    <text evidence="2">Belongs to the VPS37 family.</text>
</comment>
<dbReference type="PROSITE" id="PS51314">
    <property type="entry name" value="VPS37_C"/>
    <property type="match status" value="1"/>
</dbReference>
<dbReference type="KEGG" id="erc:Ecym_4248"/>
<evidence type="ECO:0000313" key="10">
    <source>
        <dbReference type="Proteomes" id="UP000006790"/>
    </source>
</evidence>
<proteinExistence type="inferred from homology"/>
<evidence type="ECO:0000256" key="4">
    <source>
        <dbReference type="ARBA" id="ARBA00022753"/>
    </source>
</evidence>
<reference evidence="10" key="1">
    <citation type="journal article" date="2012" name="G3 (Bethesda)">
        <title>Pichia sorbitophila, an interspecies yeast hybrid reveals early steps of genome resolution following polyploidization.</title>
        <authorList>
            <person name="Leh Louis V."/>
            <person name="Despons L."/>
            <person name="Friedrich A."/>
            <person name="Martin T."/>
            <person name="Durrens P."/>
            <person name="Casaregola S."/>
            <person name="Neuveglise C."/>
            <person name="Fairhead C."/>
            <person name="Marck C."/>
            <person name="Cruz J.A."/>
            <person name="Straub M.L."/>
            <person name="Kugler V."/>
            <person name="Sacerdot C."/>
            <person name="Uzunov Z."/>
            <person name="Thierry A."/>
            <person name="Weiss S."/>
            <person name="Bleykasten C."/>
            <person name="De Montigny J."/>
            <person name="Jacques N."/>
            <person name="Jung P."/>
            <person name="Lemaire M."/>
            <person name="Mallet S."/>
            <person name="Morel G."/>
            <person name="Richard G.F."/>
            <person name="Sarkar A."/>
            <person name="Savel G."/>
            <person name="Schacherer J."/>
            <person name="Seret M.L."/>
            <person name="Talla E."/>
            <person name="Samson G."/>
            <person name="Jubin C."/>
            <person name="Poulain J."/>
            <person name="Vacherie B."/>
            <person name="Barbe V."/>
            <person name="Pelletier E."/>
            <person name="Sherman D.J."/>
            <person name="Westhof E."/>
            <person name="Weissenbach J."/>
            <person name="Baret P.V."/>
            <person name="Wincker P."/>
            <person name="Gaillardin C."/>
            <person name="Dujon B."/>
            <person name="Souciet J.L."/>
        </authorList>
    </citation>
    <scope>NUCLEOTIDE SEQUENCE [LARGE SCALE GENOMIC DNA]</scope>
    <source>
        <strain evidence="10">CBS 270.75 / DBVPG 7215 / KCTC 17166 / NRRL Y-17582</strain>
    </source>
</reference>
<keyword evidence="4" id="KW-0967">Endosome</keyword>
<dbReference type="AlphaFoldDB" id="G8JTG0"/>
<sequence>MSTPELPPKPVTDKSETKQVQVDLPANSHLLSVEELKEIIQARDKLQAYVNRFCKNDEVKKQVGSYKTVLSNLKEDFRYLEDQKFELQDNLDAYHRLECQYREKLQLLDMAINDSYNDPTLKHKFKSQIRELDEKSRAMEARLDATDVDAFISEYISLRTNYHLYSEKLNTWDSQGALINDG</sequence>
<dbReference type="Gene3D" id="1.10.287.660">
    <property type="entry name" value="Helix hairpin bin"/>
    <property type="match status" value="1"/>
</dbReference>
<dbReference type="GO" id="GO:0006623">
    <property type="term" value="P:protein targeting to vacuole"/>
    <property type="evidence" value="ECO:0007669"/>
    <property type="project" value="EnsemblFungi"/>
</dbReference>
<dbReference type="Proteomes" id="UP000006790">
    <property type="component" value="Chromosome 4"/>
</dbReference>
<feature type="compositionally biased region" description="Pro residues" evidence="7">
    <location>
        <begin position="1"/>
        <end position="10"/>
    </location>
</feature>
<dbReference type="Pfam" id="PF07200">
    <property type="entry name" value="Mod_r"/>
    <property type="match status" value="1"/>
</dbReference>
<name>G8JTG0_ERECY</name>
<accession>G8JTG0</accession>
<feature type="domain" description="VPS37 C-terminal" evidence="8">
    <location>
        <begin position="98"/>
        <end position="182"/>
    </location>
</feature>
<keyword evidence="10" id="KW-1185">Reference proteome</keyword>
<dbReference type="OMA" id="YVTKFHP"/>
<dbReference type="GO" id="GO:0006612">
    <property type="term" value="P:protein targeting to membrane"/>
    <property type="evidence" value="ECO:0007669"/>
    <property type="project" value="EnsemblFungi"/>
</dbReference>
<dbReference type="eggNOG" id="ENOG502S6GM">
    <property type="taxonomic scope" value="Eukaryota"/>
</dbReference>
<evidence type="ECO:0000256" key="6">
    <source>
        <dbReference type="PROSITE-ProRule" id="PRU00646"/>
    </source>
</evidence>
<dbReference type="InterPro" id="IPR029012">
    <property type="entry name" value="Helix_hairpin_bin_sf"/>
</dbReference>
<gene>
    <name evidence="9" type="ordered locus">Ecym_4248</name>
</gene>
<protein>
    <recommendedName>
        <fullName evidence="8">VPS37 C-terminal domain-containing protein</fullName>
    </recommendedName>
</protein>
<dbReference type="RefSeq" id="XP_003646130.1">
    <property type="nucleotide sequence ID" value="XM_003646082.1"/>
</dbReference>
<feature type="region of interest" description="Disordered" evidence="7">
    <location>
        <begin position="1"/>
        <end position="20"/>
    </location>
</feature>
<evidence type="ECO:0000313" key="9">
    <source>
        <dbReference type="EMBL" id="AET39313.1"/>
    </source>
</evidence>
<organism evidence="9 10">
    <name type="scientific">Eremothecium cymbalariae (strain CBS 270.75 / DBVPG 7215 / KCTC 17166 / NRRL Y-17582)</name>
    <name type="common">Yeast</name>
    <dbReference type="NCBI Taxonomy" id="931890"/>
    <lineage>
        <taxon>Eukaryota</taxon>
        <taxon>Fungi</taxon>
        <taxon>Dikarya</taxon>
        <taxon>Ascomycota</taxon>
        <taxon>Saccharomycotina</taxon>
        <taxon>Saccharomycetes</taxon>
        <taxon>Saccharomycetales</taxon>
        <taxon>Saccharomycetaceae</taxon>
        <taxon>Eremothecium</taxon>
    </lineage>
</organism>
<dbReference type="SUPFAM" id="SSF140111">
    <property type="entry name" value="Endosomal sorting complex assembly domain"/>
    <property type="match status" value="1"/>
</dbReference>
<evidence type="ECO:0000256" key="2">
    <source>
        <dbReference type="ARBA" id="ARBA00007617"/>
    </source>
</evidence>
<dbReference type="EMBL" id="CP002500">
    <property type="protein sequence ID" value="AET39313.1"/>
    <property type="molecule type" value="Genomic_DNA"/>
</dbReference>
<evidence type="ECO:0000256" key="3">
    <source>
        <dbReference type="ARBA" id="ARBA00022448"/>
    </source>
</evidence>
<evidence type="ECO:0000259" key="8">
    <source>
        <dbReference type="PROSITE" id="PS51314"/>
    </source>
</evidence>
<dbReference type="HOGENOM" id="CLU_109465_0_0_1"/>
<dbReference type="GO" id="GO:0000813">
    <property type="term" value="C:ESCRT I complex"/>
    <property type="evidence" value="ECO:0007669"/>
    <property type="project" value="EnsemblFungi"/>
</dbReference>
<comment type="subcellular location">
    <subcellularLocation>
        <location evidence="1">Endosome</location>
    </subcellularLocation>
</comment>
<dbReference type="GO" id="GO:0043162">
    <property type="term" value="P:ubiquitin-dependent protein catabolic process via the multivesicular body sorting pathway"/>
    <property type="evidence" value="ECO:0007669"/>
    <property type="project" value="EnsemblFungi"/>
</dbReference>
<dbReference type="InterPro" id="IPR037202">
    <property type="entry name" value="ESCRT_assembly_dom"/>
</dbReference>
<evidence type="ECO:0000256" key="5">
    <source>
        <dbReference type="ARBA" id="ARBA00022927"/>
    </source>
</evidence>
<dbReference type="FunCoup" id="G8JTG0">
    <property type="interactions" value="35"/>
</dbReference>
<dbReference type="InParanoid" id="G8JTG0"/>
<evidence type="ECO:0000256" key="7">
    <source>
        <dbReference type="SAM" id="MobiDB-lite"/>
    </source>
</evidence>